<keyword evidence="2" id="KW-0378">Hydrolase</keyword>
<gene>
    <name evidence="2" type="ORF">J4224_03220</name>
</gene>
<dbReference type="Pfam" id="PF13620">
    <property type="entry name" value="CarboxypepD_reg"/>
    <property type="match status" value="1"/>
</dbReference>
<keyword evidence="2" id="KW-0121">Carboxypeptidase</keyword>
<evidence type="ECO:0000256" key="1">
    <source>
        <dbReference type="SAM" id="Phobius"/>
    </source>
</evidence>
<dbReference type="Proteomes" id="UP000683213">
    <property type="component" value="Unassembled WGS sequence"/>
</dbReference>
<reference evidence="2" key="2">
    <citation type="submission" date="2021-05" db="EMBL/GenBank/DDBJ databases">
        <title>Protein family content uncovers lineage relationships and bacterial pathway maintenance mechanisms in DPANN archaea.</title>
        <authorList>
            <person name="Castelle C.J."/>
            <person name="Meheust R."/>
            <person name="Jaffe A.L."/>
            <person name="Seitz K."/>
            <person name="Gong X."/>
            <person name="Baker B.J."/>
            <person name="Banfield J.F."/>
        </authorList>
    </citation>
    <scope>NUCLEOTIDE SEQUENCE</scope>
    <source>
        <strain evidence="2">RIFCSPHIGHO2_01_FULL_GW2011_AR10_43_9</strain>
    </source>
</reference>
<name>A0A8T4L1N6_9ARCH</name>
<keyword evidence="1" id="KW-0812">Transmembrane</keyword>
<feature type="non-terminal residue" evidence="2">
    <location>
        <position position="2316"/>
    </location>
</feature>
<keyword evidence="2" id="KW-0645">Protease</keyword>
<feature type="transmembrane region" description="Helical" evidence="1">
    <location>
        <begin position="47"/>
        <end position="68"/>
    </location>
</feature>
<protein>
    <submittedName>
        <fullName evidence="2">Carboxypeptidase regulatory-like domain-containing protein</fullName>
    </submittedName>
</protein>
<dbReference type="InterPro" id="IPR013783">
    <property type="entry name" value="Ig-like_fold"/>
</dbReference>
<dbReference type="InterPro" id="IPR008969">
    <property type="entry name" value="CarboxyPept-like_regulatory"/>
</dbReference>
<keyword evidence="1" id="KW-1133">Transmembrane helix</keyword>
<organism evidence="2 3">
    <name type="scientific">Candidatus Iainarchaeum sp</name>
    <dbReference type="NCBI Taxonomy" id="3101447"/>
    <lineage>
        <taxon>Archaea</taxon>
        <taxon>Candidatus Iainarchaeota</taxon>
        <taxon>Candidatus Iainarchaeia</taxon>
        <taxon>Candidatus Iainarchaeales</taxon>
        <taxon>Candidatus Iainarchaeaceae</taxon>
        <taxon>Candidatus Iainarchaeum</taxon>
    </lineage>
</organism>
<reference evidence="2" key="1">
    <citation type="submission" date="2021-03" db="EMBL/GenBank/DDBJ databases">
        <authorList>
            <person name="Jaffe A."/>
        </authorList>
    </citation>
    <scope>NUCLEOTIDE SEQUENCE</scope>
    <source>
        <strain evidence="2">RIFCSPHIGHO2_01_FULL_GW2011_AR10_43_9</strain>
    </source>
</reference>
<proteinExistence type="predicted"/>
<keyword evidence="1" id="KW-0472">Membrane</keyword>
<evidence type="ECO:0000313" key="3">
    <source>
        <dbReference type="Proteomes" id="UP000683213"/>
    </source>
</evidence>
<dbReference type="GO" id="GO:0004180">
    <property type="term" value="F:carboxypeptidase activity"/>
    <property type="evidence" value="ECO:0007669"/>
    <property type="project" value="UniProtKB-KW"/>
</dbReference>
<evidence type="ECO:0000313" key="2">
    <source>
        <dbReference type="EMBL" id="MBS3059409.1"/>
    </source>
</evidence>
<dbReference type="SUPFAM" id="SSF49478">
    <property type="entry name" value="Cna protein B-type domain"/>
    <property type="match status" value="1"/>
</dbReference>
<accession>A0A8T4L1N6</accession>
<comment type="caution">
    <text evidence="2">The sequence shown here is derived from an EMBL/GenBank/DDBJ whole genome shotgun (WGS) entry which is preliminary data.</text>
</comment>
<dbReference type="SUPFAM" id="SSF49464">
    <property type="entry name" value="Carboxypeptidase regulatory domain-like"/>
    <property type="match status" value="1"/>
</dbReference>
<dbReference type="EMBL" id="JAGVWF010000043">
    <property type="protein sequence ID" value="MBS3059409.1"/>
    <property type="molecule type" value="Genomic_DNA"/>
</dbReference>
<sequence length="2316" mass="252396">MPEGKKGLYASLEGKYYDLLDWLDTKGIPVYSVVDWIEDKNIPSFPVAVLFSFLVLILVGWLVLGLVAPGKATLSVSVFDESLSPVSNVEVSASTASGGTIGPELTDASGVASITVPMNEEILVEAKKEPDFRTKTETFTAIKQEESLELELQRTVSTLRKTIEILRPGTNELVDELVELELRCSEKPEFSERVTTTTGIITVEVQSDCGTLHVTPANGFTASGTTSFDVRVEGTIELFLREEETGKGTIIVSVTDSSGTPLQGIDVSVVVRSDESEIGSVVETKQTLASGTVTFLEVPEGTYSVTAFDRTGTFSEFDSSEIGLVQEVADGATKTFSIALEKTVVGSIRVLVKDAVSLKAIENATVSVSKESVNLPQKKTDAEGRAEFGVGEQVKYTVVVDKEGYLIEELELEPANEFREVLLREATAENSQSLTVIVRDEVGDPIENVRITLRNAETDAQVGRELVTGIAGIALFERVEAGTYYVFALKPGFGEKTSQTFTLNRRQENRVELTISIGSGAVELMVFDEAKQPMAGTSVKLLDFYSKEVLSEGITGSDGIASLAARADKTVYAVVTLSGYLPYITRTVRMGKDVTQQLEAGMRKEISALSLELVSLQLGEETVRDVEVPSLEPGQRYKAKFLLLVPKGSALEEAGVHLRVGASEEGKTNVLEKDDLYILGVSSAFSEILRGTSFTPPIGYGADAQHFTSAEAKWVNVFFSQPANGVIEVEAEIQVRENARRGSALDLWYRAWGKTGSYLRFPSDAALGSSENSASKQALYAQAKNKKFSVGPTNLCLNEFCSTVSIEDLREELETSVVDEYVAEIGNNYRLKFSINSVSSELFEQAELQVVDSTGSLAFGNYDISTVAGERRSGTATGSELRVGIGSLAKDDFFNGTLEFSSRKEGTALVQLSVISSNQRVFEKEVRILVLPAEEMSVDILPKIIVPFINNNILVQASTEAEDGLLLPVPNASVSLKKDGEVVASGFTDSAGIFPYTLLNPNAGITVGVKVEKPGFRPVEKEIIVTEDILVATPATLRETLKVGLAPSKELAFGLSNLTQVPLTISSVEESADFTNLVKFSFDETLEGRVIGVREDSNLTVRVSLAPAGTIVDEPTAVNGGVSVYVTNPAFNRTWRSVIPAEIRIGFGEEIDDADCFSIFPSDWRIFTSTEAKSLNVDVKNSCKIGGIPVNLRNLQARLVTGNQNQAGEFRVKSNLEGSSSVNLTGSFQTISLVVPENSESTLTFDFNPANVKSASSELKVEVRAINLTVNGAEEVKRAINVKVSVNDLVQCLDIPQREGLKLLSCPFNVGYGNYPNNFGGAYGYGGYPSGYSYGQGYGGTSYYGNQASGNNLYDPSNTGLGYGSGYNNYNPYGSGYGLGAGYGGTTSSYGYSSYDPYQTQSGYGSGLPPYIGTLSQLGSTYPNPSYYSPSYGGDYYDRSANNRFGCGPGLGQGKAEIVLNNSCTDSVEVQARDADGLIINESTVKIEKGKQGKISVQPAYFVGRYPVEISARLEGSEESFTPIDSVNVIVENPLTLSYRDCISVSPSRKLSFNNFFGRPVTLKVINSCVNEGVRLLFSNDTIFFSSGALRQPTDVRSGFHEMIENWAILDEKFESAPDGKTTQILEFEIVKALKQYCNQAPPFPKEGSIFQQVGNLRYFASSAYYSVLGRASLTVKFFTPFGSESRIAFPMEIEDFWEGLPYGERLISYGDPNYTPDQCVKPDALNFNNTYNGCIPIGELDRLATQPFSTKNNGGLMVVAAPQPVSQTCQSFQALVQAGAPEKGGCGTVDTISGLSSNRIEKNGMVFYFNALNNRDIEMRVDKSAWNGKKVEVEETLFVTVNRVVPSSSKRVAVPVKLCVEGGANIGQEEQSIIDKLDDKYGENRWKELGESDLNKAIKEAKPNATNEEIKKITDLANETPTTGEAFVCEAGKSGSAVYKELGFDKLLFDWRYDSIGMQACDAGNAVAYYCDATQLSVELNKKAEQVRTAVSKLPRENCGVEGITDCNKFENSKELLRFFRSTADVTDHARSDKPVLRFFKDSNGKILENTSATEETKKTLKELMDSIKGTSTDSIASQQKTIDDTTELLLKLAANKEVDNGKDIVGLLKKEPTGLQDKHKETLKELGITEGEVLAVGNEEFYLITFEEFKLFHLNTDKAKNEAQCGSSPENKNCWVEKNETGEVIKVRIKETNEGNLDGTLIDTTFMPDFYNSFAGFVVGVRNKPELNDSQRKVLMKDIKGSEFGLAEFSNFEEFYNQDINFNANLIKDGYSTDFRKDFAKASEYKEHIVGTFYSEDSAAPRWGFTVKQSASDS</sequence>
<dbReference type="Gene3D" id="2.60.40.10">
    <property type="entry name" value="Immunoglobulins"/>
    <property type="match status" value="1"/>
</dbReference>